<name>A0A3M7RBZ4_BRAPC</name>
<dbReference type="Proteomes" id="UP000276133">
    <property type="component" value="Unassembled WGS sequence"/>
</dbReference>
<reference evidence="1 2" key="1">
    <citation type="journal article" date="2018" name="Sci. Rep.">
        <title>Genomic signatures of local adaptation to the degree of environmental predictability in rotifers.</title>
        <authorList>
            <person name="Franch-Gras L."/>
            <person name="Hahn C."/>
            <person name="Garcia-Roger E.M."/>
            <person name="Carmona M.J."/>
            <person name="Serra M."/>
            <person name="Gomez A."/>
        </authorList>
    </citation>
    <scope>NUCLEOTIDE SEQUENCE [LARGE SCALE GENOMIC DNA]</scope>
    <source>
        <strain evidence="1">HYR1</strain>
    </source>
</reference>
<keyword evidence="2" id="KW-1185">Reference proteome</keyword>
<protein>
    <submittedName>
        <fullName evidence="1">Uncharacterized protein</fullName>
    </submittedName>
</protein>
<dbReference type="EMBL" id="REGN01003739">
    <property type="protein sequence ID" value="RNA21076.1"/>
    <property type="molecule type" value="Genomic_DNA"/>
</dbReference>
<organism evidence="1 2">
    <name type="scientific">Brachionus plicatilis</name>
    <name type="common">Marine rotifer</name>
    <name type="synonym">Brachionus muelleri</name>
    <dbReference type="NCBI Taxonomy" id="10195"/>
    <lineage>
        <taxon>Eukaryota</taxon>
        <taxon>Metazoa</taxon>
        <taxon>Spiralia</taxon>
        <taxon>Gnathifera</taxon>
        <taxon>Rotifera</taxon>
        <taxon>Eurotatoria</taxon>
        <taxon>Monogononta</taxon>
        <taxon>Pseudotrocha</taxon>
        <taxon>Ploima</taxon>
        <taxon>Brachionidae</taxon>
        <taxon>Brachionus</taxon>
    </lineage>
</organism>
<accession>A0A3M7RBZ4</accession>
<comment type="caution">
    <text evidence="1">The sequence shown here is derived from an EMBL/GenBank/DDBJ whole genome shotgun (WGS) entry which is preliminary data.</text>
</comment>
<evidence type="ECO:0000313" key="2">
    <source>
        <dbReference type="Proteomes" id="UP000276133"/>
    </source>
</evidence>
<evidence type="ECO:0000313" key="1">
    <source>
        <dbReference type="EMBL" id="RNA21076.1"/>
    </source>
</evidence>
<sequence>MNSFEKQNHLEKKNFLNCKLLVLDSVKVYLDSLQNLLGWRFSLLKIAIFPSSSNKKKKKNGTSSGAAREALMGVQALLYKNNNFEKKILNIF</sequence>
<proteinExistence type="predicted"/>
<dbReference type="AlphaFoldDB" id="A0A3M7RBZ4"/>
<gene>
    <name evidence="1" type="ORF">BpHYR1_001750</name>
</gene>